<proteinExistence type="inferred from homology"/>
<comment type="caution">
    <text evidence="10">The sequence shown here is derived from an EMBL/GenBank/DDBJ whole genome shotgun (WGS) entry which is preliminary data.</text>
</comment>
<feature type="region of interest" description="Disordered" evidence="7">
    <location>
        <begin position="288"/>
        <end position="309"/>
    </location>
</feature>
<sequence length="309" mass="35164">MKPRSPPLRPARVPLTFPPPDPARRNLPRRSHREPRGGAGRGGFPVRPSGEEERGGGRGAALFVRERSRRRLSRPASFMGSSRSLPVLLLLFWGALALWSPLLSVSGMFEGSCTTFPDASERCGEPKHRFFYNVTSKSCEPFIYHGCPRNRNRYHTLEECKRYCGKIEKPGYCPPSPRGALVPCLAECFHDGSCKEMKKCCSYGCSLRCMEPVTDLCQLPVEEGPCDLKLPRWFYDPKTQRCQRFDYGGCAGNANNFKKRRWCRLRCRKRGLRGGKLGLLLRAEERGMHQDEARRREPPGTFRRKGILE</sequence>
<feature type="region of interest" description="Disordered" evidence="7">
    <location>
        <begin position="1"/>
        <end position="59"/>
    </location>
</feature>
<dbReference type="PROSITE" id="PS51390">
    <property type="entry name" value="WAP"/>
    <property type="match status" value="1"/>
</dbReference>
<dbReference type="PANTHER" id="PTHR46751">
    <property type="entry name" value="EPPIN"/>
    <property type="match status" value="1"/>
</dbReference>
<dbReference type="PANTHER" id="PTHR46751:SF1">
    <property type="entry name" value="WAP FOUR-DISULFIDE CORE DOMAIN PROTEIN 6A"/>
    <property type="match status" value="1"/>
</dbReference>
<gene>
    <name evidence="10" type="ORF">NXF25_009893</name>
</gene>
<evidence type="ECO:0000259" key="8">
    <source>
        <dbReference type="PROSITE" id="PS50279"/>
    </source>
</evidence>
<evidence type="ECO:0000256" key="4">
    <source>
        <dbReference type="ARBA" id="ARBA00022690"/>
    </source>
</evidence>
<dbReference type="InterPro" id="IPR008197">
    <property type="entry name" value="WAP_dom"/>
</dbReference>
<comment type="subcellular location">
    <subcellularLocation>
        <location evidence="1">Secreted</location>
    </subcellularLocation>
</comment>
<dbReference type="CDD" id="cd00199">
    <property type="entry name" value="WAP"/>
    <property type="match status" value="1"/>
</dbReference>
<dbReference type="GO" id="GO:0005576">
    <property type="term" value="C:extracellular region"/>
    <property type="evidence" value="ECO:0007669"/>
    <property type="project" value="UniProtKB-SubCell"/>
</dbReference>
<dbReference type="SUPFAM" id="SSF57362">
    <property type="entry name" value="BPTI-like"/>
    <property type="match status" value="2"/>
</dbReference>
<reference evidence="10 11" key="1">
    <citation type="journal article" date="2024" name="Proc. Natl. Acad. Sci. U.S.A.">
        <title>The genetic regulatory architecture and epigenomic basis for age-related changes in rattlesnake venom.</title>
        <authorList>
            <person name="Hogan M.P."/>
            <person name="Holding M.L."/>
            <person name="Nystrom G.S."/>
            <person name="Colston T.J."/>
            <person name="Bartlett D.A."/>
            <person name="Mason A.J."/>
            <person name="Ellsworth S.A."/>
            <person name="Rautsaw R.M."/>
            <person name="Lawrence K.C."/>
            <person name="Strickland J.L."/>
            <person name="He B."/>
            <person name="Fraser P."/>
            <person name="Margres M.J."/>
            <person name="Gilbert D.M."/>
            <person name="Gibbs H.L."/>
            <person name="Parkinson C.L."/>
            <person name="Rokyta D.R."/>
        </authorList>
    </citation>
    <scope>NUCLEOTIDE SEQUENCE [LARGE SCALE GENOMIC DNA]</scope>
    <source>
        <strain evidence="10">DRR0105</strain>
    </source>
</reference>
<name>A0AAW1BTI1_CROAD</name>
<keyword evidence="3" id="KW-0964">Secreted</keyword>
<dbReference type="EMBL" id="JAOTOJ010000003">
    <property type="protein sequence ID" value="KAK9405066.1"/>
    <property type="molecule type" value="Genomic_DNA"/>
</dbReference>
<dbReference type="InterPro" id="IPR051388">
    <property type="entry name" value="Serpin_venom_toxin"/>
</dbReference>
<dbReference type="Proteomes" id="UP001474421">
    <property type="component" value="Unassembled WGS sequence"/>
</dbReference>
<dbReference type="SUPFAM" id="SSF57256">
    <property type="entry name" value="Elafin-like"/>
    <property type="match status" value="1"/>
</dbReference>
<dbReference type="Pfam" id="PF00095">
    <property type="entry name" value="WAP"/>
    <property type="match status" value="1"/>
</dbReference>
<keyword evidence="6" id="KW-1015">Disulfide bond</keyword>
<dbReference type="Gene3D" id="4.10.75.10">
    <property type="entry name" value="Elafin-like"/>
    <property type="match status" value="1"/>
</dbReference>
<evidence type="ECO:0000256" key="7">
    <source>
        <dbReference type="SAM" id="MobiDB-lite"/>
    </source>
</evidence>
<evidence type="ECO:0000256" key="2">
    <source>
        <dbReference type="ARBA" id="ARBA00008415"/>
    </source>
</evidence>
<feature type="domain" description="WAP" evidence="9">
    <location>
        <begin position="166"/>
        <end position="213"/>
    </location>
</feature>
<evidence type="ECO:0000256" key="5">
    <source>
        <dbReference type="ARBA" id="ARBA00022900"/>
    </source>
</evidence>
<dbReference type="PRINTS" id="PR00759">
    <property type="entry name" value="BASICPTASE"/>
</dbReference>
<organism evidence="10 11">
    <name type="scientific">Crotalus adamanteus</name>
    <name type="common">Eastern diamondback rattlesnake</name>
    <dbReference type="NCBI Taxonomy" id="8729"/>
    <lineage>
        <taxon>Eukaryota</taxon>
        <taxon>Metazoa</taxon>
        <taxon>Chordata</taxon>
        <taxon>Craniata</taxon>
        <taxon>Vertebrata</taxon>
        <taxon>Euteleostomi</taxon>
        <taxon>Lepidosauria</taxon>
        <taxon>Squamata</taxon>
        <taxon>Bifurcata</taxon>
        <taxon>Unidentata</taxon>
        <taxon>Episquamata</taxon>
        <taxon>Toxicofera</taxon>
        <taxon>Serpentes</taxon>
        <taxon>Colubroidea</taxon>
        <taxon>Viperidae</taxon>
        <taxon>Crotalinae</taxon>
        <taxon>Crotalus</taxon>
    </lineage>
</organism>
<dbReference type="FunFam" id="4.10.410.10:FF:000011">
    <property type="entry name" value="Tissue factor pathway inhibitor"/>
    <property type="match status" value="1"/>
</dbReference>
<evidence type="ECO:0000256" key="1">
    <source>
        <dbReference type="ARBA" id="ARBA00004613"/>
    </source>
</evidence>
<evidence type="ECO:0000313" key="11">
    <source>
        <dbReference type="Proteomes" id="UP001474421"/>
    </source>
</evidence>
<dbReference type="AlphaFoldDB" id="A0AAW1BTI1"/>
<feature type="domain" description="BPTI/Kunitz inhibitor" evidence="8">
    <location>
        <begin position="217"/>
        <end position="267"/>
    </location>
</feature>
<comment type="similarity">
    <text evidence="2">Belongs to the venom Kunitz-type family.</text>
</comment>
<keyword evidence="5" id="KW-0722">Serine protease inhibitor</keyword>
<protein>
    <submittedName>
        <fullName evidence="10">Chelonianin-like</fullName>
    </submittedName>
</protein>
<evidence type="ECO:0000313" key="10">
    <source>
        <dbReference type="EMBL" id="KAK9405066.1"/>
    </source>
</evidence>
<dbReference type="InterPro" id="IPR036645">
    <property type="entry name" value="Elafin-like_sf"/>
</dbReference>
<evidence type="ECO:0000256" key="6">
    <source>
        <dbReference type="ARBA" id="ARBA00023157"/>
    </source>
</evidence>
<dbReference type="SMART" id="SM00217">
    <property type="entry name" value="WAP"/>
    <property type="match status" value="1"/>
</dbReference>
<dbReference type="SMART" id="SM00131">
    <property type="entry name" value="KU"/>
    <property type="match status" value="2"/>
</dbReference>
<dbReference type="InterPro" id="IPR036880">
    <property type="entry name" value="Kunitz_BPTI_sf"/>
</dbReference>
<accession>A0AAW1BTI1</accession>
<feature type="compositionally biased region" description="Basic and acidic residues" evidence="7">
    <location>
        <begin position="288"/>
        <end position="298"/>
    </location>
</feature>
<dbReference type="PROSITE" id="PS50279">
    <property type="entry name" value="BPTI_KUNITZ_2"/>
    <property type="match status" value="2"/>
</dbReference>
<evidence type="ECO:0000259" key="9">
    <source>
        <dbReference type="PROSITE" id="PS51390"/>
    </source>
</evidence>
<dbReference type="InterPro" id="IPR002223">
    <property type="entry name" value="Kunitz_BPTI"/>
</dbReference>
<keyword evidence="4" id="KW-0646">Protease inhibitor</keyword>
<dbReference type="CDD" id="cd00109">
    <property type="entry name" value="Kunitz-type"/>
    <property type="match status" value="2"/>
</dbReference>
<dbReference type="PROSITE" id="PS00280">
    <property type="entry name" value="BPTI_KUNITZ_1"/>
    <property type="match status" value="2"/>
</dbReference>
<evidence type="ECO:0000256" key="3">
    <source>
        <dbReference type="ARBA" id="ARBA00022525"/>
    </source>
</evidence>
<dbReference type="Gene3D" id="4.10.410.10">
    <property type="entry name" value="Pancreatic trypsin inhibitor Kunitz domain"/>
    <property type="match status" value="2"/>
</dbReference>
<dbReference type="GO" id="GO:0004867">
    <property type="term" value="F:serine-type endopeptidase inhibitor activity"/>
    <property type="evidence" value="ECO:0007669"/>
    <property type="project" value="UniProtKB-KW"/>
</dbReference>
<dbReference type="Pfam" id="PF00014">
    <property type="entry name" value="Kunitz_BPTI"/>
    <property type="match status" value="2"/>
</dbReference>
<dbReference type="InterPro" id="IPR020901">
    <property type="entry name" value="Prtase_inh_Kunz-CS"/>
</dbReference>
<keyword evidence="11" id="KW-1185">Reference proteome</keyword>
<feature type="domain" description="BPTI/Kunitz inhibitor" evidence="8">
    <location>
        <begin position="113"/>
        <end position="164"/>
    </location>
</feature>